<name>A0A1H3DFS0_9BACI</name>
<dbReference type="Pfam" id="PF10145">
    <property type="entry name" value="PhageMin_Tail"/>
    <property type="match status" value="1"/>
</dbReference>
<keyword evidence="8" id="KW-1185">Reference proteome</keyword>
<dbReference type="InterPro" id="IPR016047">
    <property type="entry name" value="M23ase_b-sheet_dom"/>
</dbReference>
<protein>
    <submittedName>
        <fullName evidence="7">Phage tail tape measure protein, TP901 family, core region</fullName>
    </submittedName>
</protein>
<comment type="caution">
    <text evidence="7">The sequence shown here is derived from an EMBL/GenBank/DDBJ whole genome shotgun (WGS) entry which is preliminary data.</text>
</comment>
<proteinExistence type="predicted"/>
<gene>
    <name evidence="7" type="ORF">SAMN04488081_0952</name>
</gene>
<keyword evidence="4" id="KW-0812">Transmembrane</keyword>
<evidence type="ECO:0000256" key="2">
    <source>
        <dbReference type="SAM" id="Coils"/>
    </source>
</evidence>
<dbReference type="SUPFAM" id="SSF51261">
    <property type="entry name" value="Duplicated hybrid motif"/>
    <property type="match status" value="1"/>
</dbReference>
<dbReference type="EMBL" id="FNOS01000002">
    <property type="protein sequence ID" value="SDX65313.1"/>
    <property type="molecule type" value="Genomic_DNA"/>
</dbReference>
<dbReference type="Pfam" id="PF01551">
    <property type="entry name" value="Peptidase_M23"/>
    <property type="match status" value="1"/>
</dbReference>
<feature type="transmembrane region" description="Helical" evidence="4">
    <location>
        <begin position="554"/>
        <end position="577"/>
    </location>
</feature>
<keyword evidence="4" id="KW-1133">Transmembrane helix</keyword>
<feature type="domain" description="Phage tail tape measure protein" evidence="6">
    <location>
        <begin position="207"/>
        <end position="406"/>
    </location>
</feature>
<keyword evidence="1" id="KW-1188">Viral release from host cell</keyword>
<dbReference type="InterPro" id="IPR010090">
    <property type="entry name" value="Phage_tape_meas"/>
</dbReference>
<dbReference type="PANTHER" id="PTHR37813">
    <property type="entry name" value="FELS-2 PROPHAGE PROTEIN"/>
    <property type="match status" value="1"/>
</dbReference>
<reference evidence="7 8" key="1">
    <citation type="submission" date="2016-10" db="EMBL/GenBank/DDBJ databases">
        <authorList>
            <person name="Varghese N."/>
            <person name="Submissions S."/>
        </authorList>
    </citation>
    <scope>NUCLEOTIDE SEQUENCE [LARGE SCALE GENOMIC DNA]</scope>
    <source>
        <strain evidence="7 8">DSM 20748</strain>
    </source>
</reference>
<keyword evidence="2" id="KW-0175">Coiled coil</keyword>
<evidence type="ECO:0000256" key="3">
    <source>
        <dbReference type="SAM" id="MobiDB-lite"/>
    </source>
</evidence>
<dbReference type="CDD" id="cd12797">
    <property type="entry name" value="M23_peptidase"/>
    <property type="match status" value="1"/>
</dbReference>
<dbReference type="Gene3D" id="1.20.120.20">
    <property type="entry name" value="Apolipoprotein"/>
    <property type="match status" value="1"/>
</dbReference>
<evidence type="ECO:0000259" key="6">
    <source>
        <dbReference type="Pfam" id="PF10145"/>
    </source>
</evidence>
<feature type="compositionally biased region" description="Polar residues" evidence="3">
    <location>
        <begin position="1340"/>
        <end position="1349"/>
    </location>
</feature>
<feature type="domain" description="M23ase beta-sheet core" evidence="5">
    <location>
        <begin position="1185"/>
        <end position="1278"/>
    </location>
</feature>
<evidence type="ECO:0000313" key="7">
    <source>
        <dbReference type="EMBL" id="SDX65313.1"/>
    </source>
</evidence>
<dbReference type="RefSeq" id="WP_093106016.1">
    <property type="nucleotide sequence ID" value="NZ_FNOS01000002.1"/>
</dbReference>
<dbReference type="SUPFAM" id="SSF48371">
    <property type="entry name" value="ARM repeat"/>
    <property type="match status" value="1"/>
</dbReference>
<evidence type="ECO:0000256" key="1">
    <source>
        <dbReference type="ARBA" id="ARBA00022612"/>
    </source>
</evidence>
<feature type="transmembrane region" description="Helical" evidence="4">
    <location>
        <begin position="498"/>
        <end position="524"/>
    </location>
</feature>
<evidence type="ECO:0000259" key="5">
    <source>
        <dbReference type="Pfam" id="PF01551"/>
    </source>
</evidence>
<feature type="region of interest" description="Disordered" evidence="3">
    <location>
        <begin position="1325"/>
        <end position="1349"/>
    </location>
</feature>
<dbReference type="Gene3D" id="1.10.287.700">
    <property type="entry name" value="Helix hairpin bin"/>
    <property type="match status" value="1"/>
</dbReference>
<dbReference type="NCBIfam" id="TIGR01760">
    <property type="entry name" value="tape_meas_TP901"/>
    <property type="match status" value="1"/>
</dbReference>
<accession>A0A1H3DFS0</accession>
<sequence length="1403" mass="150967">MADRIEGLSIGLDLDKAGIDRSLTEIKRSFKGLNSTVKTNANNLKYGEKSVSNYEKAVASLNEDVTKQRKNVSDLADKHAKAVEEQGRNSKAANDLAGEYNKQADNLNRMERQLENTTEDLKKMKEQQRIAASGWTKLGDKMESAGSKLTNVGDKMKNTGKSMAMFVTAPLIGLGAAAVKTGIDFDDSMAKVQAVSGATSGDMEQLRNKAKEMGKTTKFSASESADALNYMALAGFDTKQMMGALPGVMNLAAASGEDLSSVSDIVTDSLSAFGLKAKDSAKMADVLAATSANANTDVAGLGNAFKYVAPVAGSLGFTMQDTSKAIGLMANNGIKGEKAGTALRTMMTNLAKPTSAMKDKMQQLGISLTNSEGEMKTFDQIMQELRGSFSGLSKEQQASAAATIFGKEAMSGALSVINTSQEDYDKLSGSISKSEGAAQKMSETMEGQLGGTLRRIKSGLEGFAISIYEIMRPALEKGAEKVQQFVNWLNDLSPKFKIVALAVAGFGAAIGPLLVAGGLLVGLLGNMMTALAPVARSIAKAGGMLKWLRLGLTALTGPVGITIGIIASLAAGFTLAYKKSETFRNFINRLMSKIKELAQQGLAKLKEALKVVVTFFKDQLQVLREFWRKNEATIVEALTNIGNIVSKVMKAIFAVIDFVMPAVLALIKSVWGNIKGVISGALDVIMGLVKVFAGLFTGNFSKMWEGIKQVFTGALQGIWNFVQLMFWGKLLKGVVSLGKLLLSSFKGSWKSILNAITGFVKNIVSGVRNRFSAMGSWISNTFSKLGQTVGNIWSFLKNSVINIVKNLVSGARNRFSNFVSRIGDMFRGFWQTVKNIWTSLKDGVVNIVRGLVRTVQYRIKKFQHLLRSIFRAIRDKVQSIWTNLKDRVVSTAQNLVDTAKNKFQSFKDKVGSIFRGIRDKTKEYVGNMVQAVKDMPGRMKDGLVKMGGKVKSGAKSIANKMAEGLGKGVNGVIDGVNWVTGKLGINADIPNWDVPKYAHGTGKHPGGAAWVGDGKGSNAGRELIKHGNDYALSPDRPTLTNLPKGAEVLSAKETRKIIPEYAFGTNLWSGAKNLVGKIGSGIKAGANAVKDWTGQAWDYMKNPGKLLNIALNKLGIEIPSTASAIGKMAKGGFNTVKDKAIDYIKDKMSGFGGGGTSGGGRINAGLTKTSSFGMRFHPIQKRWKLHGGDDYGGPMGTPIPAQTGGRVSYAGWGGGFGNLVKVATGAFEHLYAHLNSISVRTGQMIKRGSIVGRLGTTGNSTGPHLHYEVRKNGRAVRPTASYATGGLIKKQGMYELAEEGHPEYVIPTDPKRRTEAMKLLALAGKDINRTGSRNKRPSELRSSNVGQSDNRSNEIIEKLSEQVELLTQLVLKDNNVYLDGRSVGRQIEPAVTEFQNRNRERRD</sequence>
<dbReference type="PANTHER" id="PTHR37813:SF1">
    <property type="entry name" value="FELS-2 PROPHAGE PROTEIN"/>
    <property type="match status" value="1"/>
</dbReference>
<organism evidence="7 8">
    <name type="scientific">Salimicrobium album</name>
    <dbReference type="NCBI Taxonomy" id="50717"/>
    <lineage>
        <taxon>Bacteria</taxon>
        <taxon>Bacillati</taxon>
        <taxon>Bacillota</taxon>
        <taxon>Bacilli</taxon>
        <taxon>Bacillales</taxon>
        <taxon>Bacillaceae</taxon>
        <taxon>Salimicrobium</taxon>
    </lineage>
</organism>
<evidence type="ECO:0000256" key="4">
    <source>
        <dbReference type="SAM" id="Phobius"/>
    </source>
</evidence>
<dbReference type="Gene3D" id="2.70.70.10">
    <property type="entry name" value="Glucose Permease (Domain IIA)"/>
    <property type="match status" value="1"/>
</dbReference>
<dbReference type="Proteomes" id="UP000198647">
    <property type="component" value="Unassembled WGS sequence"/>
</dbReference>
<feature type="coiled-coil region" evidence="2">
    <location>
        <begin position="51"/>
        <end position="127"/>
    </location>
</feature>
<dbReference type="InterPro" id="IPR011055">
    <property type="entry name" value="Dup_hybrid_motif"/>
</dbReference>
<evidence type="ECO:0000313" key="8">
    <source>
        <dbReference type="Proteomes" id="UP000198647"/>
    </source>
</evidence>
<dbReference type="InterPro" id="IPR016024">
    <property type="entry name" value="ARM-type_fold"/>
</dbReference>
<keyword evidence="4" id="KW-0472">Membrane</keyword>